<evidence type="ECO:0000256" key="7">
    <source>
        <dbReference type="ARBA" id="ARBA00023141"/>
    </source>
</evidence>
<evidence type="ECO:0000256" key="8">
    <source>
        <dbReference type="ARBA" id="ARBA00031111"/>
    </source>
</evidence>
<evidence type="ECO:0000256" key="10">
    <source>
        <dbReference type="ARBA" id="ARBA00032193"/>
    </source>
</evidence>
<dbReference type="AlphaFoldDB" id="M9TIJ6"/>
<dbReference type="InterPro" id="IPR006219">
    <property type="entry name" value="DAHP_synth_1"/>
</dbReference>
<comment type="catalytic activity">
    <reaction evidence="11">
        <text>D-erythrose 4-phosphate + phosphoenolpyruvate + H2O = 7-phospho-2-dehydro-3-deoxy-D-arabino-heptonate + phosphate</text>
        <dbReference type="Rhea" id="RHEA:14717"/>
        <dbReference type="ChEBI" id="CHEBI:15377"/>
        <dbReference type="ChEBI" id="CHEBI:16897"/>
        <dbReference type="ChEBI" id="CHEBI:43474"/>
        <dbReference type="ChEBI" id="CHEBI:58394"/>
        <dbReference type="ChEBI" id="CHEBI:58702"/>
        <dbReference type="EC" id="2.5.1.54"/>
    </reaction>
</comment>
<comment type="function">
    <text evidence="1">Stereospecific condensation of phosphoenolpyruvate (PEP) and D-erythrose-4-phosphate (E4P) giving rise to 3-deoxy-D-arabino-heptulosonate-7-phosphate (DAHP).</text>
</comment>
<feature type="domain" description="DAHP synthetase I/KDSA" evidence="12">
    <location>
        <begin position="63"/>
        <end position="350"/>
    </location>
</feature>
<evidence type="ECO:0000256" key="9">
    <source>
        <dbReference type="ARBA" id="ARBA00031349"/>
    </source>
</evidence>
<dbReference type="NCBIfam" id="NF009395">
    <property type="entry name" value="PRK12755.1"/>
    <property type="match status" value="1"/>
</dbReference>
<keyword evidence="5" id="KW-0028">Amino-acid biosynthesis</keyword>
<protein>
    <recommendedName>
        <fullName evidence="4">3-deoxy-7-phosphoheptulonate synthase</fullName>
        <ecNumber evidence="4">2.5.1.54</ecNumber>
    </recommendedName>
    <alternativeName>
        <fullName evidence="10">3-deoxy-D-arabino-heptulosonate 7-phosphate synthase</fullName>
    </alternativeName>
    <alternativeName>
        <fullName evidence="9">DAHP synthase</fullName>
    </alternativeName>
    <alternativeName>
        <fullName evidence="8">Phospho-2-keto-3-deoxyheptonate aldolase</fullName>
    </alternativeName>
</protein>
<evidence type="ECO:0000313" key="13">
    <source>
        <dbReference type="EMBL" id="AGJ52077.1"/>
    </source>
</evidence>
<dbReference type="PIRSF" id="PIRSF001361">
    <property type="entry name" value="DAHP_synthase"/>
    <property type="match status" value="1"/>
</dbReference>
<evidence type="ECO:0000256" key="5">
    <source>
        <dbReference type="ARBA" id="ARBA00022605"/>
    </source>
</evidence>
<dbReference type="NCBIfam" id="TIGR00034">
    <property type="entry name" value="aroFGH"/>
    <property type="match status" value="1"/>
</dbReference>
<dbReference type="PANTHER" id="PTHR21225">
    <property type="entry name" value="PHOSPHO-2-DEHYDRO-3-DEOXYHEPTONATE ALDOLASE DAHP SYNTHETASE"/>
    <property type="match status" value="1"/>
</dbReference>
<dbReference type="EMBL" id="KC471626">
    <property type="protein sequence ID" value="AGJ52077.1"/>
    <property type="molecule type" value="mRNA"/>
</dbReference>
<evidence type="ECO:0000256" key="6">
    <source>
        <dbReference type="ARBA" id="ARBA00022679"/>
    </source>
</evidence>
<dbReference type="EC" id="2.5.1.54" evidence="4"/>
<comment type="pathway">
    <text evidence="2">Metabolic intermediate biosynthesis; chorismate biosynthesis; chorismate from D-erythrose 4-phosphate and phosphoenolpyruvate: step 1/7.</text>
</comment>
<keyword evidence="7" id="KW-0057">Aromatic amino acid biosynthesis</keyword>
<dbReference type="Gene3D" id="3.20.20.70">
    <property type="entry name" value="Aldolase class I"/>
    <property type="match status" value="1"/>
</dbReference>
<evidence type="ECO:0000256" key="3">
    <source>
        <dbReference type="ARBA" id="ARBA00007985"/>
    </source>
</evidence>
<evidence type="ECO:0000256" key="11">
    <source>
        <dbReference type="ARBA" id="ARBA00047508"/>
    </source>
</evidence>
<dbReference type="GO" id="GO:0008652">
    <property type="term" value="P:amino acid biosynthetic process"/>
    <property type="evidence" value="ECO:0007669"/>
    <property type="project" value="UniProtKB-KW"/>
</dbReference>
<dbReference type="InterPro" id="IPR006218">
    <property type="entry name" value="DAHP1/KDSA"/>
</dbReference>
<proteinExistence type="evidence at transcript level"/>
<evidence type="ECO:0000256" key="4">
    <source>
        <dbReference type="ARBA" id="ARBA00012694"/>
    </source>
</evidence>
<dbReference type="GO" id="GO:0005737">
    <property type="term" value="C:cytoplasm"/>
    <property type="evidence" value="ECO:0007669"/>
    <property type="project" value="TreeGrafter"/>
</dbReference>
<comment type="similarity">
    <text evidence="3">Belongs to the class-I DAHP synthase family.</text>
</comment>
<accession>M9TIJ6</accession>
<dbReference type="SUPFAM" id="SSF51569">
    <property type="entry name" value="Aldolase"/>
    <property type="match status" value="1"/>
</dbReference>
<dbReference type="Pfam" id="PF00793">
    <property type="entry name" value="DAHP_synth_1"/>
    <property type="match status" value="1"/>
</dbReference>
<reference evidence="13" key="1">
    <citation type="journal article" date="2015" name="Protist">
        <title>The Acanthamoeba shikimate pathway has a unique molecular arrangement and is essential for aromatic amino acid biosynthesis.</title>
        <authorList>
            <person name="Henriquez F.L."/>
            <person name="Campbell S.J."/>
            <person name="Sundararaj B.K."/>
            <person name="Cano A."/>
            <person name="Muench S.P."/>
            <person name="Roberts C.W."/>
        </authorList>
    </citation>
    <scope>NUCLEOTIDE SEQUENCE</scope>
</reference>
<dbReference type="GO" id="GO:0009073">
    <property type="term" value="P:aromatic amino acid family biosynthetic process"/>
    <property type="evidence" value="ECO:0007669"/>
    <property type="project" value="UniProtKB-KW"/>
</dbReference>
<name>M9TIJ6_ACACA</name>
<dbReference type="InterPro" id="IPR013785">
    <property type="entry name" value="Aldolase_TIM"/>
</dbReference>
<keyword evidence="6 13" id="KW-0808">Transferase</keyword>
<organism evidence="13">
    <name type="scientific">Acanthamoeba castellanii</name>
    <name type="common">Amoeba</name>
    <dbReference type="NCBI Taxonomy" id="5755"/>
    <lineage>
        <taxon>Eukaryota</taxon>
        <taxon>Amoebozoa</taxon>
        <taxon>Discosea</taxon>
        <taxon>Longamoebia</taxon>
        <taxon>Centramoebida</taxon>
        <taxon>Acanthamoebidae</taxon>
        <taxon>Acanthamoeba</taxon>
    </lineage>
</organism>
<dbReference type="PANTHER" id="PTHR21225:SF12">
    <property type="entry name" value="PHOSPHO-2-DEHYDRO-3-DEOXYHEPTONATE ALDOLASE, TYROSINE-INHIBITED"/>
    <property type="match status" value="1"/>
</dbReference>
<dbReference type="FunFam" id="3.20.20.70:FF:000005">
    <property type="entry name" value="Phospho-2-dehydro-3-deoxyheptonate aldolase"/>
    <property type="match status" value="1"/>
</dbReference>
<dbReference type="VEuPathDB" id="AmoebaDB:ACA1_087600"/>
<dbReference type="GO" id="GO:0003849">
    <property type="term" value="F:3-deoxy-7-phosphoheptulonate synthase activity"/>
    <property type="evidence" value="ECO:0007669"/>
    <property type="project" value="UniProtKB-EC"/>
</dbReference>
<evidence type="ECO:0000259" key="12">
    <source>
        <dbReference type="Pfam" id="PF00793"/>
    </source>
</evidence>
<evidence type="ECO:0000256" key="2">
    <source>
        <dbReference type="ARBA" id="ARBA00004688"/>
    </source>
</evidence>
<sequence>MSAAAIDNNEGLLDDVRVTELRPLIPPSILIEELPVTPNIAATVRSARSQAARIVRRRPGELDDRLLVVVGPCSIHDPSAAIEYAKKLKEEAERLKDDLCIIMRVYFEKPRTTVGWKGLINDPFLDSSYQINKGLRIARGLLCELNEMGVPAAVEFLDTISPQFVADLVSWGAIGARTTESQVHRELASGLSVPVGFKNGTDGGVQVALDAIKAASNPHQFLGVTKQGLTAIVRTRGNDACHIVLRGGKGGPNYDGESVQKTVELARKAKLSTSIMIDCSHDNSRKNHANQPVVSAAIAEQVAAGCADIIGVMIESNLVEGRQDLPADGPQYLQYGKSITDACISFKDTVPVLESLAAAVRERRKKTSAAAAATTNGSA</sequence>
<evidence type="ECO:0000256" key="1">
    <source>
        <dbReference type="ARBA" id="ARBA00003726"/>
    </source>
</evidence>